<dbReference type="AlphaFoldDB" id="A0AAD9LSH2"/>
<reference evidence="1" key="1">
    <citation type="submission" date="2023-08" db="EMBL/GenBank/DDBJ databases">
        <title>Reference Genome Resource for the Citrus Pathogen Phytophthora citrophthora.</title>
        <authorList>
            <person name="Moller H."/>
            <person name="Coetzee B."/>
            <person name="Rose L.J."/>
            <person name="Van Niekerk J.M."/>
        </authorList>
    </citation>
    <scope>NUCLEOTIDE SEQUENCE</scope>
    <source>
        <strain evidence="1">STE-U-9442</strain>
    </source>
</reference>
<dbReference type="Proteomes" id="UP001259832">
    <property type="component" value="Unassembled WGS sequence"/>
</dbReference>
<gene>
    <name evidence="1" type="ORF">P3T76_002580</name>
</gene>
<protein>
    <submittedName>
        <fullName evidence="1">Uncharacterized protein</fullName>
    </submittedName>
</protein>
<comment type="caution">
    <text evidence="1">The sequence shown here is derived from an EMBL/GenBank/DDBJ whole genome shotgun (WGS) entry which is preliminary data.</text>
</comment>
<organism evidence="1 2">
    <name type="scientific">Phytophthora citrophthora</name>
    <dbReference type="NCBI Taxonomy" id="4793"/>
    <lineage>
        <taxon>Eukaryota</taxon>
        <taxon>Sar</taxon>
        <taxon>Stramenopiles</taxon>
        <taxon>Oomycota</taxon>
        <taxon>Peronosporomycetes</taxon>
        <taxon>Peronosporales</taxon>
        <taxon>Peronosporaceae</taxon>
        <taxon>Phytophthora</taxon>
    </lineage>
</organism>
<name>A0AAD9LSH2_9STRA</name>
<evidence type="ECO:0000313" key="2">
    <source>
        <dbReference type="Proteomes" id="UP001259832"/>
    </source>
</evidence>
<accession>A0AAD9LSH2</accession>
<dbReference type="EMBL" id="JASMQC010000004">
    <property type="protein sequence ID" value="KAK1945532.1"/>
    <property type="molecule type" value="Genomic_DNA"/>
</dbReference>
<proteinExistence type="predicted"/>
<keyword evidence="2" id="KW-1185">Reference proteome</keyword>
<sequence>MMQRSVASFSRRQSLSMVRRWLPALAQRDFTTAQQRKGMRIGFFSAHNYEIGTMKALAEHAGIAKDNELVYVSWAVEI</sequence>
<evidence type="ECO:0000313" key="1">
    <source>
        <dbReference type="EMBL" id="KAK1945532.1"/>
    </source>
</evidence>